<proteinExistence type="predicted"/>
<dbReference type="Proteomes" id="UP000192847">
    <property type="component" value="Unassembled WGS sequence"/>
</dbReference>
<protein>
    <recommendedName>
        <fullName evidence="3">HTH iclR-type domain-containing protein</fullName>
    </recommendedName>
</protein>
<gene>
    <name evidence="1" type="ORF">BST46_26370</name>
</gene>
<name>A0ABX3TE68_9MYCO</name>
<evidence type="ECO:0000313" key="2">
    <source>
        <dbReference type="Proteomes" id="UP000192847"/>
    </source>
</evidence>
<organism evidence="1 2">
    <name type="scientific">Mycobacterium timonense</name>
    <dbReference type="NCBI Taxonomy" id="701043"/>
    <lineage>
        <taxon>Bacteria</taxon>
        <taxon>Bacillati</taxon>
        <taxon>Actinomycetota</taxon>
        <taxon>Actinomycetes</taxon>
        <taxon>Mycobacteriales</taxon>
        <taxon>Mycobacteriaceae</taxon>
        <taxon>Mycobacterium</taxon>
        <taxon>Mycobacterium avium complex (MAC)</taxon>
    </lineage>
</organism>
<dbReference type="EMBL" id="MVIL01000278">
    <property type="protein sequence ID" value="ORB77108.1"/>
    <property type="molecule type" value="Genomic_DNA"/>
</dbReference>
<evidence type="ECO:0008006" key="3">
    <source>
        <dbReference type="Google" id="ProtNLM"/>
    </source>
</evidence>
<sequence length="134" mass="14927">MYELVQSGAAATVEEVRLAARISRSSAYDAVAELARLDLLRRRDHRLEPGGVSLDELATRLGIPAIRAARIAAHQYARQQWRRWLNTRAVPYTESALVTPPQYGHQTQCDPLSPYDTDEYLAAVMATGPPELQP</sequence>
<keyword evidence="2" id="KW-1185">Reference proteome</keyword>
<comment type="caution">
    <text evidence="1">The sequence shown here is derived from an EMBL/GenBank/DDBJ whole genome shotgun (WGS) entry which is preliminary data.</text>
</comment>
<accession>A0ABX3TE68</accession>
<reference evidence="1 2" key="1">
    <citation type="submission" date="2017-02" db="EMBL/GenBank/DDBJ databases">
        <title>The new phylogeny of genus Mycobacterium.</title>
        <authorList>
            <person name="Tortoli E."/>
            <person name="Trovato A."/>
            <person name="Cirillo D.M."/>
        </authorList>
    </citation>
    <scope>NUCLEOTIDE SEQUENCE [LARGE SCALE GENOMIC DNA]</scope>
    <source>
        <strain evidence="1 2">CCUG 56329</strain>
    </source>
</reference>
<evidence type="ECO:0000313" key="1">
    <source>
        <dbReference type="EMBL" id="ORB77108.1"/>
    </source>
</evidence>